<evidence type="ECO:0000256" key="2">
    <source>
        <dbReference type="ARBA" id="ARBA00007168"/>
    </source>
</evidence>
<name>A0AAD5XDU2_9FUNG</name>
<keyword evidence="5 7" id="KW-0472">Membrane</keyword>
<evidence type="ECO:0000313" key="10">
    <source>
        <dbReference type="Proteomes" id="UP001211907"/>
    </source>
</evidence>
<evidence type="ECO:0000256" key="4">
    <source>
        <dbReference type="ARBA" id="ARBA00022989"/>
    </source>
</evidence>
<evidence type="ECO:0000256" key="7">
    <source>
        <dbReference type="RuleBase" id="RU368066"/>
    </source>
</evidence>
<keyword evidence="6" id="KW-0325">Glycoprotein</keyword>
<evidence type="ECO:0000256" key="3">
    <source>
        <dbReference type="ARBA" id="ARBA00022692"/>
    </source>
</evidence>
<dbReference type="InterPro" id="IPR007603">
    <property type="entry name" value="Choline_transptr-like"/>
</dbReference>
<comment type="function">
    <text evidence="7">Probably involved in transport through the plasma membrane.</text>
</comment>
<proteinExistence type="inferred from homology"/>
<comment type="similarity">
    <text evidence="2 7">Belongs to the CTL (choline transporter-like) family.</text>
</comment>
<dbReference type="PANTHER" id="PTHR12385">
    <property type="entry name" value="CHOLINE TRANSPORTER-LIKE (SLC FAMILY 44)"/>
    <property type="match status" value="1"/>
</dbReference>
<keyword evidence="3 7" id="KW-0812">Transmembrane</keyword>
<feature type="transmembrane region" description="Helical" evidence="7">
    <location>
        <begin position="380"/>
        <end position="405"/>
    </location>
</feature>
<reference evidence="9" key="1">
    <citation type="submission" date="2020-05" db="EMBL/GenBank/DDBJ databases">
        <title>Phylogenomic resolution of chytrid fungi.</title>
        <authorList>
            <person name="Stajich J.E."/>
            <person name="Amses K."/>
            <person name="Simmons R."/>
            <person name="Seto K."/>
            <person name="Myers J."/>
            <person name="Bonds A."/>
            <person name="Quandt C.A."/>
            <person name="Barry K."/>
            <person name="Liu P."/>
            <person name="Grigoriev I."/>
            <person name="Longcore J.E."/>
            <person name="James T.Y."/>
        </authorList>
    </citation>
    <scope>NUCLEOTIDE SEQUENCE</scope>
    <source>
        <strain evidence="9">JEL0513</strain>
    </source>
</reference>
<feature type="transmembrane region" description="Helical" evidence="7">
    <location>
        <begin position="417"/>
        <end position="441"/>
    </location>
</feature>
<dbReference type="GO" id="GO:0005886">
    <property type="term" value="C:plasma membrane"/>
    <property type="evidence" value="ECO:0007669"/>
    <property type="project" value="UniProtKB-SubCell"/>
</dbReference>
<organism evidence="9 10">
    <name type="scientific">Physocladia obscura</name>
    <dbReference type="NCBI Taxonomy" id="109957"/>
    <lineage>
        <taxon>Eukaryota</taxon>
        <taxon>Fungi</taxon>
        <taxon>Fungi incertae sedis</taxon>
        <taxon>Chytridiomycota</taxon>
        <taxon>Chytridiomycota incertae sedis</taxon>
        <taxon>Chytridiomycetes</taxon>
        <taxon>Chytridiales</taxon>
        <taxon>Chytriomycetaceae</taxon>
        <taxon>Physocladia</taxon>
    </lineage>
</organism>
<evidence type="ECO:0000256" key="5">
    <source>
        <dbReference type="ARBA" id="ARBA00023136"/>
    </source>
</evidence>
<evidence type="ECO:0000256" key="6">
    <source>
        <dbReference type="ARBA" id="ARBA00023180"/>
    </source>
</evidence>
<dbReference type="AlphaFoldDB" id="A0AAD5XDU2"/>
<evidence type="ECO:0000256" key="1">
    <source>
        <dbReference type="ARBA" id="ARBA00004141"/>
    </source>
</evidence>
<sequence length="501" mass="56145">MSKKGSPDEMPDYGTIPMGINGKRKCRDVWMIVLFLAFWCGMWIVANTALKYGSPMSLLLPLDSHGNQCGTSVTYNGVNLANLSYLYYNNPASPTTYTSVCVASCPTSTVVTTTSNYICDYGIVPTSLTLATYTTSFKCAPLIIQSQDVLGRCIPSDATITYFNASALSSQNTLQSILTDSRYSYYTTSTESGHDAQQIVWEYKAAQYGCWICVVLFAIMILITIFMRNKIRIACEVIKETSAAISKMPIITGSFGEYYWTLGDKTANMIKQPVQGSMYRTSRYHLGSIMFGAFLIAIVQTARVILMVFKKMAKKSKMKFLIPLINCCQCYLAWLERLVKWINKNAYIMIAIEGKAFCKSCTSALGLLIRNALKLIAVDLIGDFIIGLSKICITALVVLIFYGFLTWQGQLIHIQFIYVPLIIIGIIAFFISSGFMGVYSLGIDTIFMSFLIDSERNDGSVQHPYYMSESLKNIMHVSNKMREEDQKKKAKRVEPMAMEEY</sequence>
<dbReference type="EMBL" id="JADGJH010001578">
    <property type="protein sequence ID" value="KAJ3112040.1"/>
    <property type="molecule type" value="Genomic_DNA"/>
</dbReference>
<keyword evidence="4 7" id="KW-1133">Transmembrane helix</keyword>
<gene>
    <name evidence="9" type="ORF">HK100_002467</name>
</gene>
<dbReference type="GO" id="GO:0022857">
    <property type="term" value="F:transmembrane transporter activity"/>
    <property type="evidence" value="ECO:0007669"/>
    <property type="project" value="UniProtKB-UniRule"/>
</dbReference>
<evidence type="ECO:0000313" key="9">
    <source>
        <dbReference type="EMBL" id="KAJ3112040.1"/>
    </source>
</evidence>
<feature type="transmembrane region" description="Helical" evidence="7">
    <location>
        <begin position="208"/>
        <end position="227"/>
    </location>
</feature>
<dbReference type="Pfam" id="PF04515">
    <property type="entry name" value="Choline_transpo"/>
    <property type="match status" value="1"/>
</dbReference>
<feature type="transmembrane region" description="Helical" evidence="7">
    <location>
        <begin position="29"/>
        <end position="50"/>
    </location>
</feature>
<keyword evidence="10" id="KW-1185">Reference proteome</keyword>
<feature type="region of interest" description="Disordered" evidence="8">
    <location>
        <begin position="481"/>
        <end position="501"/>
    </location>
</feature>
<dbReference type="Proteomes" id="UP001211907">
    <property type="component" value="Unassembled WGS sequence"/>
</dbReference>
<evidence type="ECO:0000256" key="8">
    <source>
        <dbReference type="SAM" id="MobiDB-lite"/>
    </source>
</evidence>
<comment type="caution">
    <text evidence="7">Lacks conserved residue(s) required for the propagation of feature annotation.</text>
</comment>
<protein>
    <recommendedName>
        <fullName evidence="7">Protein PNS1</fullName>
    </recommendedName>
</protein>
<comment type="caution">
    <text evidence="9">The sequence shown here is derived from an EMBL/GenBank/DDBJ whole genome shotgun (WGS) entry which is preliminary data.</text>
</comment>
<feature type="transmembrane region" description="Helical" evidence="7">
    <location>
        <begin position="284"/>
        <end position="306"/>
    </location>
</feature>
<accession>A0AAD5XDU2</accession>
<comment type="subcellular location">
    <subcellularLocation>
        <location evidence="7">Cell membrane</location>
        <topology evidence="7">Multi-pass membrane protein</topology>
    </subcellularLocation>
    <subcellularLocation>
        <location evidence="1">Membrane</location>
        <topology evidence="1">Multi-pass membrane protein</topology>
    </subcellularLocation>
</comment>
<dbReference type="PANTHER" id="PTHR12385:SF14">
    <property type="entry name" value="CHOLINE TRANSPORTER-LIKE 2"/>
    <property type="match status" value="1"/>
</dbReference>